<evidence type="ECO:0000313" key="1">
    <source>
        <dbReference type="EMBL" id="KYN24675.1"/>
    </source>
</evidence>
<name>A0A151JG02_9VIBR</name>
<organism evidence="1 2">
    <name type="scientific">Vibrio cidicii</name>
    <dbReference type="NCBI Taxonomy" id="1763883"/>
    <lineage>
        <taxon>Bacteria</taxon>
        <taxon>Pseudomonadati</taxon>
        <taxon>Pseudomonadota</taxon>
        <taxon>Gammaproteobacteria</taxon>
        <taxon>Vibrionales</taxon>
        <taxon>Vibrionaceae</taxon>
        <taxon>Vibrio</taxon>
    </lineage>
</organism>
<sequence>MALGTKIRKVMSDGWVIEEVFDPNKGRYNKYYYGRKLAPQVSMTDKISQQYAAYTLIEKDLRNVMFWLNEIERLQPNPLDRVKDPNKMNVIKGLFVAALTFYGKCFTSCDGRKIKLETKIIPERHVGTHEQVMKLRHNYAAHSGADNFEEAKVSLVLHPNKKSDIKPQLYSELTQPDYILKQGLNFGDLVSDLQAIVLNKRSQVGDVVLEKIVRPKGKNHWYKLAKKS</sequence>
<protein>
    <submittedName>
        <fullName evidence="1">Uncharacterized protein</fullName>
    </submittedName>
</protein>
<dbReference type="EMBL" id="LOMK01000001">
    <property type="protein sequence ID" value="KYN24675.1"/>
    <property type="molecule type" value="Genomic_DNA"/>
</dbReference>
<dbReference type="AlphaFoldDB" id="A0A151JG02"/>
<evidence type="ECO:0000313" key="2">
    <source>
        <dbReference type="Proteomes" id="UP000075349"/>
    </source>
</evidence>
<reference evidence="2" key="1">
    <citation type="submission" date="2015-12" db="EMBL/GenBank/DDBJ databases">
        <authorList>
            <person name="Tarr C.L."/>
            <person name="Gladney L.M."/>
        </authorList>
    </citation>
    <scope>NUCLEOTIDE SEQUENCE [LARGE SCALE GENOMIC DNA]</scope>
    <source>
        <strain evidence="2">2756-81</strain>
    </source>
</reference>
<dbReference type="Proteomes" id="UP000075349">
    <property type="component" value="Unassembled WGS sequence"/>
</dbReference>
<proteinExistence type="predicted"/>
<comment type="caution">
    <text evidence="1">The sequence shown here is derived from an EMBL/GenBank/DDBJ whole genome shotgun (WGS) entry which is preliminary data.</text>
</comment>
<gene>
    <name evidence="1" type="ORF">AUQ44_01950</name>
</gene>
<accession>A0A151JG02</accession>